<gene>
    <name evidence="1" type="ORF">K1T71_007388</name>
</gene>
<organism evidence="1 2">
    <name type="scientific">Dendrolimus kikuchii</name>
    <dbReference type="NCBI Taxonomy" id="765133"/>
    <lineage>
        <taxon>Eukaryota</taxon>
        <taxon>Metazoa</taxon>
        <taxon>Ecdysozoa</taxon>
        <taxon>Arthropoda</taxon>
        <taxon>Hexapoda</taxon>
        <taxon>Insecta</taxon>
        <taxon>Pterygota</taxon>
        <taxon>Neoptera</taxon>
        <taxon>Endopterygota</taxon>
        <taxon>Lepidoptera</taxon>
        <taxon>Glossata</taxon>
        <taxon>Ditrysia</taxon>
        <taxon>Bombycoidea</taxon>
        <taxon>Lasiocampidae</taxon>
        <taxon>Dendrolimus</taxon>
    </lineage>
</organism>
<proteinExistence type="predicted"/>
<protein>
    <submittedName>
        <fullName evidence="1">Uncharacterized protein</fullName>
    </submittedName>
</protein>
<accession>A0ACC1D0C1</accession>
<dbReference type="EMBL" id="CM034398">
    <property type="protein sequence ID" value="KAJ0177379.1"/>
    <property type="molecule type" value="Genomic_DNA"/>
</dbReference>
<evidence type="ECO:0000313" key="1">
    <source>
        <dbReference type="EMBL" id="KAJ0177379.1"/>
    </source>
</evidence>
<dbReference type="Proteomes" id="UP000824533">
    <property type="component" value="Linkage Group LG12"/>
</dbReference>
<name>A0ACC1D0C1_9NEOP</name>
<evidence type="ECO:0000313" key="2">
    <source>
        <dbReference type="Proteomes" id="UP000824533"/>
    </source>
</evidence>
<reference evidence="1 2" key="1">
    <citation type="journal article" date="2021" name="Front. Genet.">
        <title>Chromosome-Level Genome Assembly Reveals Significant Gene Expansion in the Toll and IMD Signaling Pathways of Dendrolimus kikuchii.</title>
        <authorList>
            <person name="Zhou J."/>
            <person name="Wu P."/>
            <person name="Xiong Z."/>
            <person name="Liu N."/>
            <person name="Zhao N."/>
            <person name="Ji M."/>
            <person name="Qiu Y."/>
            <person name="Yang B."/>
        </authorList>
    </citation>
    <scope>NUCLEOTIDE SEQUENCE [LARGE SCALE GENOMIC DNA]</scope>
    <source>
        <strain evidence="1">Ann1</strain>
    </source>
</reference>
<sequence>MVDRGQIHCSTAHNTTNRIRLSRKSRAKTNMGWPILILAILATVAHGQQQETCLSVEEHPYFLFATKTAYVFATQSSPTTKLQDVPGCEPIAFWLLSRHGSHNPETEEISLQNLMDLKRTIATNWKNNQRFICPSDFNLLNSWEWNNATRPGDLTTEGYMTTERLAQSWKQKYPGLLDGNRLNYLFKYADDERSVNTFRAFTEGLFGAQAESYDIPREHDEQTLRPYKFCKAWLKDVEQNNETLTQKAIFESKREYLEMITNISKRLGSQYNYEEQFIQNMYDMCRYEKAKDVSKISPWCAAFTRQDLQRLEYAEDLETYYKYGYGTEINQKIGCTHLKDMMEFFKKHSENDTPQQPRAVIQLTEAPTLMMVMAAMGIRKDQVPLTGDNYHTNSVQARKWSTSSMVPFTGNIAAVLYKCTPNGNFQVKEQYQVLFMENEKPMYIEECRVGLCAWSQVKAKYEELINQCDLSICNAATKLNSLFGYSLAVVMIAVRYF</sequence>
<keyword evidence="2" id="KW-1185">Reference proteome</keyword>
<comment type="caution">
    <text evidence="1">The sequence shown here is derived from an EMBL/GenBank/DDBJ whole genome shotgun (WGS) entry which is preliminary data.</text>
</comment>